<evidence type="ECO:0000313" key="3">
    <source>
        <dbReference type="Proteomes" id="UP000799776"/>
    </source>
</evidence>
<keyword evidence="3" id="KW-1185">Reference proteome</keyword>
<feature type="region of interest" description="Disordered" evidence="1">
    <location>
        <begin position="344"/>
        <end position="390"/>
    </location>
</feature>
<feature type="compositionally biased region" description="Polar residues" evidence="1">
    <location>
        <begin position="186"/>
        <end position="195"/>
    </location>
</feature>
<feature type="compositionally biased region" description="Basic and acidic residues" evidence="1">
    <location>
        <begin position="848"/>
        <end position="860"/>
    </location>
</feature>
<feature type="compositionally biased region" description="Low complexity" evidence="1">
    <location>
        <begin position="165"/>
        <end position="176"/>
    </location>
</feature>
<dbReference type="Proteomes" id="UP000799776">
    <property type="component" value="Unassembled WGS sequence"/>
</dbReference>
<feature type="region of interest" description="Disordered" evidence="1">
    <location>
        <begin position="527"/>
        <end position="597"/>
    </location>
</feature>
<feature type="compositionally biased region" description="Basic residues" evidence="1">
    <location>
        <begin position="533"/>
        <end position="545"/>
    </location>
</feature>
<feature type="compositionally biased region" description="Polar residues" evidence="1">
    <location>
        <begin position="734"/>
        <end position="748"/>
    </location>
</feature>
<feature type="region of interest" description="Disordered" evidence="1">
    <location>
        <begin position="1"/>
        <end position="300"/>
    </location>
</feature>
<dbReference type="AlphaFoldDB" id="A0A6A5YF81"/>
<organism evidence="2 3">
    <name type="scientific">Saccharata proteae CBS 121410</name>
    <dbReference type="NCBI Taxonomy" id="1314787"/>
    <lineage>
        <taxon>Eukaryota</taxon>
        <taxon>Fungi</taxon>
        <taxon>Dikarya</taxon>
        <taxon>Ascomycota</taxon>
        <taxon>Pezizomycotina</taxon>
        <taxon>Dothideomycetes</taxon>
        <taxon>Dothideomycetes incertae sedis</taxon>
        <taxon>Botryosphaeriales</taxon>
        <taxon>Saccharataceae</taxon>
        <taxon>Saccharata</taxon>
    </lineage>
</organism>
<feature type="compositionally biased region" description="Basic and acidic residues" evidence="1">
    <location>
        <begin position="281"/>
        <end position="292"/>
    </location>
</feature>
<feature type="compositionally biased region" description="Basic residues" evidence="1">
    <location>
        <begin position="723"/>
        <end position="732"/>
    </location>
</feature>
<feature type="compositionally biased region" description="Low complexity" evidence="1">
    <location>
        <begin position="250"/>
        <end position="263"/>
    </location>
</feature>
<feature type="compositionally biased region" description="Basic and acidic residues" evidence="1">
    <location>
        <begin position="752"/>
        <end position="762"/>
    </location>
</feature>
<accession>A0A6A5YF81</accession>
<feature type="compositionally biased region" description="Polar residues" evidence="1">
    <location>
        <begin position="675"/>
        <end position="713"/>
    </location>
</feature>
<evidence type="ECO:0000313" key="2">
    <source>
        <dbReference type="EMBL" id="KAF2089474.1"/>
    </source>
</evidence>
<feature type="region of interest" description="Disordered" evidence="1">
    <location>
        <begin position="637"/>
        <end position="801"/>
    </location>
</feature>
<feature type="compositionally biased region" description="Low complexity" evidence="1">
    <location>
        <begin position="967"/>
        <end position="976"/>
    </location>
</feature>
<feature type="compositionally biased region" description="Polar residues" evidence="1">
    <location>
        <begin position="788"/>
        <end position="801"/>
    </location>
</feature>
<dbReference type="OrthoDB" id="5244050at2759"/>
<dbReference type="EMBL" id="ML978714">
    <property type="protein sequence ID" value="KAF2089474.1"/>
    <property type="molecule type" value="Genomic_DNA"/>
</dbReference>
<evidence type="ECO:0000256" key="1">
    <source>
        <dbReference type="SAM" id="MobiDB-lite"/>
    </source>
</evidence>
<feature type="compositionally biased region" description="Polar residues" evidence="1">
    <location>
        <begin position="939"/>
        <end position="960"/>
    </location>
</feature>
<name>A0A6A5YF81_9PEZI</name>
<feature type="compositionally biased region" description="Basic and acidic residues" evidence="1">
    <location>
        <begin position="378"/>
        <end position="387"/>
    </location>
</feature>
<protein>
    <submittedName>
        <fullName evidence="2">Uncharacterized protein</fullName>
    </submittedName>
</protein>
<feature type="compositionally biased region" description="Low complexity" evidence="1">
    <location>
        <begin position="561"/>
        <end position="583"/>
    </location>
</feature>
<feature type="compositionally biased region" description="Low complexity" evidence="1">
    <location>
        <begin position="56"/>
        <end position="66"/>
    </location>
</feature>
<proteinExistence type="predicted"/>
<gene>
    <name evidence="2" type="ORF">K490DRAFT_63609</name>
</gene>
<reference evidence="2" key="1">
    <citation type="journal article" date="2020" name="Stud. Mycol.">
        <title>101 Dothideomycetes genomes: a test case for predicting lifestyles and emergence of pathogens.</title>
        <authorList>
            <person name="Haridas S."/>
            <person name="Albert R."/>
            <person name="Binder M."/>
            <person name="Bloem J."/>
            <person name="Labutti K."/>
            <person name="Salamov A."/>
            <person name="Andreopoulos B."/>
            <person name="Baker S."/>
            <person name="Barry K."/>
            <person name="Bills G."/>
            <person name="Bluhm B."/>
            <person name="Cannon C."/>
            <person name="Castanera R."/>
            <person name="Culley D."/>
            <person name="Daum C."/>
            <person name="Ezra D."/>
            <person name="Gonzalez J."/>
            <person name="Henrissat B."/>
            <person name="Kuo A."/>
            <person name="Liang C."/>
            <person name="Lipzen A."/>
            <person name="Lutzoni F."/>
            <person name="Magnuson J."/>
            <person name="Mondo S."/>
            <person name="Nolan M."/>
            <person name="Ohm R."/>
            <person name="Pangilinan J."/>
            <person name="Park H.-J."/>
            <person name="Ramirez L."/>
            <person name="Alfaro M."/>
            <person name="Sun H."/>
            <person name="Tritt A."/>
            <person name="Yoshinaga Y."/>
            <person name="Zwiers L.-H."/>
            <person name="Turgeon B."/>
            <person name="Goodwin S."/>
            <person name="Spatafora J."/>
            <person name="Crous P."/>
            <person name="Grigoriev I."/>
        </authorList>
    </citation>
    <scope>NUCLEOTIDE SEQUENCE</scope>
    <source>
        <strain evidence="2">CBS 121410</strain>
    </source>
</reference>
<feature type="region of interest" description="Disordered" evidence="1">
    <location>
        <begin position="836"/>
        <end position="976"/>
    </location>
</feature>
<feature type="compositionally biased region" description="Polar residues" evidence="1">
    <location>
        <begin position="67"/>
        <end position="79"/>
    </location>
</feature>
<sequence length="1004" mass="108632">MGRSSKFSFPLPGRRAQAERDLARIPPPEHQPHYPEDVSQPSKAERLLGTGIPRQTGGSTRSRSSSATPSLEHQNNSHVSIALSEASSKSRETEAGPSSSAAEDRNTLAVPPRWPQLRHRHSSNSIQTPSAAPAGPPAPVGKPVHGKESSSTLRSYYDAKRTPLAISQQTSASAAAYGGLHKARSRTNGSTSSIDHYSIPTAPPADEEDDVDDVHRRKKKPAKLDLSKLFPKAPKDKSDSGLLSPAKFVSSPAPMSSASMFFPNNRDAHKPGSIRSTRTTETVRDTHADIRSQKSQPSYRDHYDNAKVNIRRPPPGIQHWFEGLSEEDEEEIDEAAAIEAVLHARSSRHQSVSTTRDQSPHGHGRRASRNAASQIDVESPRGEHQVDLSKTSHFSMTTRASGAFYNLHEQPSQVSLASHMTGISSKTKASKLSTSNLHTDTVLSLSSSDEDDVMLSPTSSQMPLVRDSVVGSADFEDDVIIGRAQAFEIVPRPKDRRSVTSGSDYSVRTNTTAATIDVMLSPTAQDNYLTLPRHSRSRKSSHHSRQPSAIPEDEARQRTGSVDAASLASVASPDSSSVRSARTSKSEPRSHMGHKLMAVTEEEEVLLELMRRKRAAMAKHSFTEGYRTAIKLESHRATPSTGFRDDELQHPRTSGFLSMESPVVPEKHHHRHTSSKNSITSARRSQKPSLSQSRAAEMVLNTSTPTSTETLVNASHELNRSRPSQKGHKHPHIASQSLLRDSGTSDTFTPRARSEQTIRHEQIPQLSPARLSFSPLDIFPSPPDSPTFPATASHTDTLPSPTTPGLCTDEMDLMIKVAGSSVGSEASYSANTDVESFHLPGSHYTKPAFREKSKARESSHGRRRTAGSGVSVDVDSDKAASRPSTSLGDRLDKDTQGLRKARSSNVLSTYAPPVPVPTLSALRTARSSITSTSTNPSSYKPSVVSSRTSRQNSVASQATSAGKRESASIGISRSAASTTHNSVSEDILAAWGSLGGLRGDFERI</sequence>
<feature type="compositionally biased region" description="Low complexity" evidence="1">
    <location>
        <begin position="920"/>
        <end position="938"/>
    </location>
</feature>